<dbReference type="PANTHER" id="PTHR10605:SF56">
    <property type="entry name" value="BIFUNCTIONAL HEPARAN SULFATE N-DEACETYLASE_N-SULFOTRANSFERASE"/>
    <property type="match status" value="1"/>
</dbReference>
<dbReference type="InterPro" id="IPR037359">
    <property type="entry name" value="NST/OST"/>
</dbReference>
<evidence type="ECO:0000256" key="1">
    <source>
        <dbReference type="ARBA" id="ARBA00022679"/>
    </source>
</evidence>
<reference evidence="3" key="1">
    <citation type="journal article" date="2019" name="Int. J. Syst. Evol. Microbiol.">
        <title>The Global Catalogue of Microorganisms (GCM) 10K type strain sequencing project: providing services to taxonomists for standard genome sequencing and annotation.</title>
        <authorList>
            <consortium name="The Broad Institute Genomics Platform"/>
            <consortium name="The Broad Institute Genome Sequencing Center for Infectious Disease"/>
            <person name="Wu L."/>
            <person name="Ma J."/>
        </authorList>
    </citation>
    <scope>NUCLEOTIDE SEQUENCE [LARGE SCALE GENOMIC DNA]</scope>
    <source>
        <strain evidence="3">JCM 3338</strain>
    </source>
</reference>
<protein>
    <submittedName>
        <fullName evidence="2">Sulfotransferase</fullName>
    </submittedName>
</protein>
<accession>A0ABW4X7Y2</accession>
<evidence type="ECO:0000313" key="2">
    <source>
        <dbReference type="EMBL" id="MFD2091531.1"/>
    </source>
</evidence>
<keyword evidence="3" id="KW-1185">Reference proteome</keyword>
<name>A0ABW4X7Y2_9ACTN</name>
<evidence type="ECO:0000313" key="3">
    <source>
        <dbReference type="Proteomes" id="UP001597402"/>
    </source>
</evidence>
<dbReference type="RefSeq" id="WP_376873911.1">
    <property type="nucleotide sequence ID" value="NZ_JBHUHP010000009.1"/>
</dbReference>
<keyword evidence="1" id="KW-0808">Transferase</keyword>
<dbReference type="Gene3D" id="3.40.50.300">
    <property type="entry name" value="P-loop containing nucleotide triphosphate hydrolases"/>
    <property type="match status" value="1"/>
</dbReference>
<gene>
    <name evidence="2" type="ORF">ACFSHS_08060</name>
</gene>
<dbReference type="Pfam" id="PF13469">
    <property type="entry name" value="Sulfotransfer_3"/>
    <property type="match status" value="1"/>
</dbReference>
<dbReference type="PANTHER" id="PTHR10605">
    <property type="entry name" value="HEPARAN SULFATE SULFOTRANSFERASE"/>
    <property type="match status" value="1"/>
</dbReference>
<dbReference type="SUPFAM" id="SSF52540">
    <property type="entry name" value="P-loop containing nucleoside triphosphate hydrolases"/>
    <property type="match status" value="1"/>
</dbReference>
<dbReference type="Proteomes" id="UP001597402">
    <property type="component" value="Unassembled WGS sequence"/>
</dbReference>
<proteinExistence type="predicted"/>
<dbReference type="EMBL" id="JBHUHP010000009">
    <property type="protein sequence ID" value="MFD2091531.1"/>
    <property type="molecule type" value="Genomic_DNA"/>
</dbReference>
<dbReference type="InterPro" id="IPR027417">
    <property type="entry name" value="P-loop_NTPase"/>
</dbReference>
<sequence>MSDRTIPTFLVAGAARSGTTGLVEGLRSNPAVFVTSPKEPHYFALHGQQPDFRAPGDAQTINSVAVTDRQAYLDLYPRSSPHLALGDASVSTLYYHERALPEIRALNPDMRVVVLLREPVERAYSSHQYLRARGFEPCEDFLAAVAEEPRRRAENWHHLWHYTAMSQYSEAVAALQAELAPGHLGIWFYDDLERDFAGTVSQVLRFIGVPPVQGEGEQIPRVNTSGKPRFEPLQRAIWWATRHEALRSGVKRVTSFRFRERVRRMTLRREGPPAEAYAQLRPLFADDLARLRKLLPEPHPAWLATA</sequence>
<organism evidence="2 3">
    <name type="scientific">Blastococcus deserti</name>
    <dbReference type="NCBI Taxonomy" id="2259033"/>
    <lineage>
        <taxon>Bacteria</taxon>
        <taxon>Bacillati</taxon>
        <taxon>Actinomycetota</taxon>
        <taxon>Actinomycetes</taxon>
        <taxon>Geodermatophilales</taxon>
        <taxon>Geodermatophilaceae</taxon>
        <taxon>Blastococcus</taxon>
    </lineage>
</organism>
<comment type="caution">
    <text evidence="2">The sequence shown here is derived from an EMBL/GenBank/DDBJ whole genome shotgun (WGS) entry which is preliminary data.</text>
</comment>